<evidence type="ECO:0008006" key="5">
    <source>
        <dbReference type="Google" id="ProtNLM"/>
    </source>
</evidence>
<name>A0A1Y5HIT3_OLEAN</name>
<dbReference type="Proteomes" id="UP000227088">
    <property type="component" value="Unassembled WGS sequence"/>
</dbReference>
<evidence type="ECO:0000259" key="1">
    <source>
        <dbReference type="Pfam" id="PF06032"/>
    </source>
</evidence>
<proteinExistence type="predicted"/>
<feature type="non-terminal residue" evidence="3">
    <location>
        <position position="393"/>
    </location>
</feature>
<dbReference type="Pfam" id="PF06032">
    <property type="entry name" value="S-Me-THD_N"/>
    <property type="match status" value="1"/>
</dbReference>
<dbReference type="InterPro" id="IPR027479">
    <property type="entry name" value="S-Me-THD_N_sf"/>
</dbReference>
<accession>A0A1Y5HIT3</accession>
<feature type="domain" description="S-Me-THD N-terminal" evidence="1">
    <location>
        <begin position="24"/>
        <end position="175"/>
    </location>
</feature>
<reference evidence="4" key="1">
    <citation type="journal article" date="2017" name="Proc. Natl. Acad. Sci. U.S.A.">
        <title>Simulation of Deepwater Horizon oil plume reveals substrate specialization within a complex community of hydrocarbon degraders.</title>
        <authorList>
            <person name="Hu P."/>
            <person name="Dubinsky E.A."/>
            <person name="Probst A.J."/>
            <person name="Wang J."/>
            <person name="Sieber C.M.K."/>
            <person name="Tom L.M."/>
            <person name="Gardinali P."/>
            <person name="Banfield J.F."/>
            <person name="Atlas R.M."/>
            <person name="Andersen G.L."/>
        </authorList>
    </citation>
    <scope>NUCLEOTIDE SEQUENCE [LARGE SCALE GENOMIC DNA]</scope>
</reference>
<feature type="domain" description="S-Me-THD-like C-terminal" evidence="2">
    <location>
        <begin position="216"/>
        <end position="378"/>
    </location>
</feature>
<sequence length="393" mass="42484">MNKNSFNQLIANSSDPSTAQLNKDDLQALIYGACFFASGGGGPISMALQFLTKINKDVPLIQRKTLSENEKIVILADMGSPDAAAEGRGYTAPVNAYKTISAYIKEKESKNIAYFMPIETGAVNSLIPFFIASQLDTPIPIIDADPSGRAVPQLNETLLDVNGQEICPAAVASDTQTGKGYRCSWSNEEFVSKIFTDMSATELEEASRIEVSKPSYQQVGGLACYPLESNYIISTEAKDALVENSVSCSIGFGKTLLDYPGVSTLSQQLSSMDINNFCFIDGVISKIDNRTKDGFDVGKITLANDDSEIWIYYKNESLLAWNPTDKKALAIAPDCINLLLSKASGDFTPGTPLSTADIKEGQSCTVWGTACSTKMRNPTIEALFQTDIQQILA</sequence>
<gene>
    <name evidence="3" type="ORF">A9R00_11160</name>
</gene>
<dbReference type="EMBL" id="MABE01000640">
    <property type="protein sequence ID" value="OUS37211.1"/>
    <property type="molecule type" value="Genomic_DNA"/>
</dbReference>
<dbReference type="Pfam" id="PF20906">
    <property type="entry name" value="S-Me-THD_C"/>
    <property type="match status" value="1"/>
</dbReference>
<dbReference type="AlphaFoldDB" id="A0A1Y5HIT3"/>
<dbReference type="Gene3D" id="2.40.390.10">
    <property type="entry name" value="CV3147-like"/>
    <property type="match status" value="1"/>
</dbReference>
<dbReference type="Gene3D" id="3.40.1610.10">
    <property type="entry name" value="CV3147-like domain"/>
    <property type="match status" value="1"/>
</dbReference>
<evidence type="ECO:0000259" key="2">
    <source>
        <dbReference type="Pfam" id="PF20906"/>
    </source>
</evidence>
<organism evidence="3 4">
    <name type="scientific">Oleispira antarctica</name>
    <dbReference type="NCBI Taxonomy" id="188908"/>
    <lineage>
        <taxon>Bacteria</taxon>
        <taxon>Pseudomonadati</taxon>
        <taxon>Pseudomonadota</taxon>
        <taxon>Gammaproteobacteria</taxon>
        <taxon>Oceanospirillales</taxon>
        <taxon>Oceanospirillaceae</taxon>
        <taxon>Oleispira</taxon>
    </lineage>
</organism>
<dbReference type="SUPFAM" id="SSF160991">
    <property type="entry name" value="CV3147-like"/>
    <property type="match status" value="1"/>
</dbReference>
<dbReference type="InterPro" id="IPR048350">
    <property type="entry name" value="S-Me-THD-like_C"/>
</dbReference>
<evidence type="ECO:0000313" key="4">
    <source>
        <dbReference type="Proteomes" id="UP000227088"/>
    </source>
</evidence>
<dbReference type="InterPro" id="IPR024071">
    <property type="entry name" value="S-Me-THD_C_sf"/>
</dbReference>
<protein>
    <recommendedName>
        <fullName evidence="5">DUF917 domain-containing protein</fullName>
    </recommendedName>
</protein>
<dbReference type="InterPro" id="IPR010318">
    <property type="entry name" value="S-Me-THD_N"/>
</dbReference>
<comment type="caution">
    <text evidence="3">The sequence shown here is derived from an EMBL/GenBank/DDBJ whole genome shotgun (WGS) entry which is preliminary data.</text>
</comment>
<evidence type="ECO:0000313" key="3">
    <source>
        <dbReference type="EMBL" id="OUS37211.1"/>
    </source>
</evidence>